<dbReference type="InterPro" id="IPR001387">
    <property type="entry name" value="Cro/C1-type_HTH"/>
</dbReference>
<protein>
    <submittedName>
        <fullName evidence="3">Helix-turn-helix transcriptional regulator</fullName>
    </submittedName>
</protein>
<gene>
    <name evidence="3" type="ORF">P9J83_16005</name>
</gene>
<reference evidence="3" key="1">
    <citation type="submission" date="2023-04" db="EMBL/GenBank/DDBJ databases">
        <title>Assessment of the microbiological origin of a defect in Grana Padano cheese.</title>
        <authorList>
            <person name="Zago M."/>
            <person name="Rossetti L."/>
            <person name="Bonvini B."/>
            <person name="Carminati D."/>
            <person name="Giraffa G."/>
        </authorList>
    </citation>
    <scope>NUCLEOTIDE SEQUENCE</scope>
    <source>
        <strain evidence="3">4990</strain>
    </source>
</reference>
<dbReference type="InterPro" id="IPR010982">
    <property type="entry name" value="Lambda_DNA-bd_dom_sf"/>
</dbReference>
<sequence length="127" mass="14673">MDIKKVIGDRIKQERLARNLNQPELAKKLNVAKGTVSNWENGNRTPDSEMLSKLATFFDVTIDYLLGRTDYPQGIISETDINGHHYEFELDKKIFPNGLTYEQIVEKLKILDKLEKAGFKFEPDDEK</sequence>
<dbReference type="PROSITE" id="PS50943">
    <property type="entry name" value="HTH_CROC1"/>
    <property type="match status" value="1"/>
</dbReference>
<dbReference type="SMART" id="SM00530">
    <property type="entry name" value="HTH_XRE"/>
    <property type="match status" value="1"/>
</dbReference>
<name>A0AAE4JWB6_CLOSG</name>
<evidence type="ECO:0000313" key="4">
    <source>
        <dbReference type="Proteomes" id="UP001182303"/>
    </source>
</evidence>
<organism evidence="3 4">
    <name type="scientific">Clostridium sporogenes</name>
    <dbReference type="NCBI Taxonomy" id="1509"/>
    <lineage>
        <taxon>Bacteria</taxon>
        <taxon>Bacillati</taxon>
        <taxon>Bacillota</taxon>
        <taxon>Clostridia</taxon>
        <taxon>Eubacteriales</taxon>
        <taxon>Clostridiaceae</taxon>
        <taxon>Clostridium</taxon>
    </lineage>
</organism>
<dbReference type="CDD" id="cd00093">
    <property type="entry name" value="HTH_XRE"/>
    <property type="match status" value="1"/>
</dbReference>
<keyword evidence="1" id="KW-0238">DNA-binding</keyword>
<dbReference type="PANTHER" id="PTHR46558">
    <property type="entry name" value="TRACRIPTIONAL REGULATORY PROTEIN-RELATED-RELATED"/>
    <property type="match status" value="1"/>
</dbReference>
<dbReference type="Proteomes" id="UP001182303">
    <property type="component" value="Unassembled WGS sequence"/>
</dbReference>
<accession>A0AAE4JWB6</accession>
<proteinExistence type="predicted"/>
<dbReference type="GO" id="GO:0003677">
    <property type="term" value="F:DNA binding"/>
    <property type="evidence" value="ECO:0007669"/>
    <property type="project" value="UniProtKB-KW"/>
</dbReference>
<evidence type="ECO:0000259" key="2">
    <source>
        <dbReference type="PROSITE" id="PS50943"/>
    </source>
</evidence>
<dbReference type="EMBL" id="JARUIS010000031">
    <property type="protein sequence ID" value="MDS1004989.1"/>
    <property type="molecule type" value="Genomic_DNA"/>
</dbReference>
<evidence type="ECO:0000256" key="1">
    <source>
        <dbReference type="ARBA" id="ARBA00023125"/>
    </source>
</evidence>
<dbReference type="PANTHER" id="PTHR46558:SF12">
    <property type="entry name" value="DNA-BINDING PROTEIN"/>
    <property type="match status" value="1"/>
</dbReference>
<dbReference type="AlphaFoldDB" id="A0AAE4JWB6"/>
<dbReference type="SUPFAM" id="SSF47413">
    <property type="entry name" value="lambda repressor-like DNA-binding domains"/>
    <property type="match status" value="1"/>
</dbReference>
<evidence type="ECO:0000313" key="3">
    <source>
        <dbReference type="EMBL" id="MDS1004989.1"/>
    </source>
</evidence>
<dbReference type="Pfam" id="PF01381">
    <property type="entry name" value="HTH_3"/>
    <property type="match status" value="1"/>
</dbReference>
<feature type="domain" description="HTH cro/C1-type" evidence="2">
    <location>
        <begin position="11"/>
        <end position="65"/>
    </location>
</feature>
<dbReference type="Gene3D" id="1.10.260.40">
    <property type="entry name" value="lambda repressor-like DNA-binding domains"/>
    <property type="match status" value="1"/>
</dbReference>
<dbReference type="RefSeq" id="WP_310944378.1">
    <property type="nucleotide sequence ID" value="NZ_JARUIS010000031.1"/>
</dbReference>
<comment type="caution">
    <text evidence="3">The sequence shown here is derived from an EMBL/GenBank/DDBJ whole genome shotgun (WGS) entry which is preliminary data.</text>
</comment>